<proteinExistence type="predicted"/>
<gene>
    <name evidence="1" type="ORF">BCF88_1156</name>
</gene>
<organism evidence="1 2">
    <name type="scientific">Metamycoplasma alkalescens</name>
    <dbReference type="NCBI Taxonomy" id="45363"/>
    <lineage>
        <taxon>Bacteria</taxon>
        <taxon>Bacillati</taxon>
        <taxon>Mycoplasmatota</taxon>
        <taxon>Mycoplasmoidales</taxon>
        <taxon>Metamycoplasmataceae</taxon>
        <taxon>Metamycoplasma</taxon>
    </lineage>
</organism>
<evidence type="ECO:0000313" key="2">
    <source>
        <dbReference type="Proteomes" id="UP000247715"/>
    </source>
</evidence>
<sequence>MKIQKKRKVISLLLGISTLSIAFGLISAKCQKSAAMSIKTSSYADLMQKLANKTITVAGSWADARYHAGQDQDKLVAVGATTLISNDGIQARKDLKKGDIEAIQELLIEAIKKSYEQKDEKLKKKENSEGDLTLIDKKDNKLKSVFQVYNHDGYSKVSFDANISFNTKGDTKKAYKNTPAEGNEYFKYDITKKTFSVIDAKRILKIQFIPSSDAALVTKATEKLEKYIKSKGISNIQISVSSDYNSAASALKAGSIDIAFLPIDAWARLGVDSSFILQAGRNVQIIDPYQSVSNPSTPKFNDEKLLVDAHNNYKNFNKDSRVGSLHIDKEKTKNIQENTEGYSKELKNHIDTLISENELPKVGYYRSYIYVNKETEIYKIIKKALDEQGSDWKLNWDEVSKHIVYGYTSTTSAATFVYPEEWFKKHFIGFKSFLK</sequence>
<dbReference type="SUPFAM" id="SSF53850">
    <property type="entry name" value="Periplasmic binding protein-like II"/>
    <property type="match status" value="1"/>
</dbReference>
<reference evidence="1 2" key="1">
    <citation type="submission" date="2018-06" db="EMBL/GenBank/DDBJ databases">
        <title>Genomic Encyclopedia of Archaeal and Bacterial Type Strains, Phase II (KMG-II): from individual species to whole genera.</title>
        <authorList>
            <person name="Goeker M."/>
        </authorList>
    </citation>
    <scope>NUCLEOTIDE SEQUENCE [LARGE SCALE GENOMIC DNA]</scope>
    <source>
        <strain evidence="1 2">ATCC 29103</strain>
    </source>
</reference>
<dbReference type="Gene3D" id="3.40.190.10">
    <property type="entry name" value="Periplasmic binding protein-like II"/>
    <property type="match status" value="1"/>
</dbReference>
<dbReference type="Proteomes" id="UP000247715">
    <property type="component" value="Unassembled WGS sequence"/>
</dbReference>
<dbReference type="RefSeq" id="WP_110858471.1">
    <property type="nucleotide sequence ID" value="NZ_LS991949.1"/>
</dbReference>
<comment type="caution">
    <text evidence="1">The sequence shown here is derived from an EMBL/GenBank/DDBJ whole genome shotgun (WGS) entry which is preliminary data.</text>
</comment>
<evidence type="ECO:0008006" key="3">
    <source>
        <dbReference type="Google" id="ProtNLM"/>
    </source>
</evidence>
<protein>
    <recommendedName>
        <fullName evidence="3">Phosphonate transport system substrate-binding protein</fullName>
    </recommendedName>
</protein>
<dbReference type="AlphaFoldDB" id="A0A318U6X5"/>
<dbReference type="EMBL" id="QKLP01000015">
    <property type="protein sequence ID" value="PYF42200.1"/>
    <property type="molecule type" value="Genomic_DNA"/>
</dbReference>
<name>A0A318U6X5_9BACT</name>
<accession>A0A318U6X5</accession>
<evidence type="ECO:0000313" key="1">
    <source>
        <dbReference type="EMBL" id="PYF42200.1"/>
    </source>
</evidence>